<proteinExistence type="inferred from homology"/>
<dbReference type="Pfam" id="PF02028">
    <property type="entry name" value="BCCT"/>
    <property type="match status" value="1"/>
</dbReference>
<sequence length="120" mass="12584">MDGVLLGLVDLVVPFVGVFISRIFNGRRVPEFVATVLLMPTVVRFLWFSVFGAGLSASCSAVVGVAGVLVVLFFVTSWDSGSLVVDMPASGGDETSLGVEPDLLVVSRRRGRRRLGAGGG</sequence>
<dbReference type="Proteomes" id="UP000660680">
    <property type="component" value="Unassembled WGS sequence"/>
</dbReference>
<comment type="caution">
    <text evidence="9">The sequence shown here is derived from an EMBL/GenBank/DDBJ whole genome shotgun (WGS) entry which is preliminary data.</text>
</comment>
<evidence type="ECO:0000256" key="3">
    <source>
        <dbReference type="ARBA" id="ARBA00022448"/>
    </source>
</evidence>
<feature type="transmembrane region" description="Helical" evidence="8">
    <location>
        <begin position="45"/>
        <end position="75"/>
    </location>
</feature>
<reference evidence="9" key="1">
    <citation type="journal article" date="2014" name="Int. J. Syst. Evol. Microbiol.">
        <title>Complete genome sequence of Corynebacterium casei LMG S-19264T (=DSM 44701T), isolated from a smear-ripened cheese.</title>
        <authorList>
            <consortium name="US DOE Joint Genome Institute (JGI-PGF)"/>
            <person name="Walter F."/>
            <person name="Albersmeier A."/>
            <person name="Kalinowski J."/>
            <person name="Ruckert C."/>
        </authorList>
    </citation>
    <scope>NUCLEOTIDE SEQUENCE</scope>
    <source>
        <strain evidence="9">JCM 3276</strain>
    </source>
</reference>
<feature type="transmembrane region" description="Helical" evidence="8">
    <location>
        <begin position="6"/>
        <end position="24"/>
    </location>
</feature>
<comment type="subcellular location">
    <subcellularLocation>
        <location evidence="1">Cell membrane</location>
        <topology evidence="1">Multi-pass membrane protein</topology>
    </subcellularLocation>
</comment>
<dbReference type="EMBL" id="BMRB01000002">
    <property type="protein sequence ID" value="GGS29068.1"/>
    <property type="molecule type" value="Genomic_DNA"/>
</dbReference>
<evidence type="ECO:0000256" key="6">
    <source>
        <dbReference type="ARBA" id="ARBA00022989"/>
    </source>
</evidence>
<dbReference type="PANTHER" id="PTHR30047">
    <property type="entry name" value="HIGH-AFFINITY CHOLINE TRANSPORT PROTEIN-RELATED"/>
    <property type="match status" value="1"/>
</dbReference>
<keyword evidence="3" id="KW-0813">Transport</keyword>
<keyword evidence="5 8" id="KW-0812">Transmembrane</keyword>
<dbReference type="AlphaFoldDB" id="A0A918GEV6"/>
<name>A0A918GEV6_9PSEU</name>
<keyword evidence="6 8" id="KW-1133">Transmembrane helix</keyword>
<reference evidence="9" key="2">
    <citation type="submission" date="2020-09" db="EMBL/GenBank/DDBJ databases">
        <authorList>
            <person name="Sun Q."/>
            <person name="Ohkuma M."/>
        </authorList>
    </citation>
    <scope>NUCLEOTIDE SEQUENCE</scope>
    <source>
        <strain evidence="9">JCM 3276</strain>
    </source>
</reference>
<evidence type="ECO:0000256" key="8">
    <source>
        <dbReference type="SAM" id="Phobius"/>
    </source>
</evidence>
<evidence type="ECO:0000256" key="1">
    <source>
        <dbReference type="ARBA" id="ARBA00004651"/>
    </source>
</evidence>
<gene>
    <name evidence="9" type="ORF">GCM10010171_22840</name>
</gene>
<keyword evidence="10" id="KW-1185">Reference proteome</keyword>
<keyword evidence="7 8" id="KW-0472">Membrane</keyword>
<accession>A0A918GEV6</accession>
<evidence type="ECO:0000313" key="10">
    <source>
        <dbReference type="Proteomes" id="UP000660680"/>
    </source>
</evidence>
<keyword evidence="4" id="KW-1003">Cell membrane</keyword>
<comment type="similarity">
    <text evidence="2">Belongs to the BCCT transporter (TC 2.A.15) family.</text>
</comment>
<dbReference type="InterPro" id="IPR000060">
    <property type="entry name" value="BCCT_transptr"/>
</dbReference>
<protein>
    <submittedName>
        <fullName evidence="9">Uncharacterized protein</fullName>
    </submittedName>
</protein>
<evidence type="ECO:0000256" key="5">
    <source>
        <dbReference type="ARBA" id="ARBA00022692"/>
    </source>
</evidence>
<evidence type="ECO:0000256" key="4">
    <source>
        <dbReference type="ARBA" id="ARBA00022475"/>
    </source>
</evidence>
<dbReference type="PANTHER" id="PTHR30047:SF7">
    <property type="entry name" value="HIGH-AFFINITY CHOLINE TRANSPORT PROTEIN"/>
    <property type="match status" value="1"/>
</dbReference>
<evidence type="ECO:0000256" key="2">
    <source>
        <dbReference type="ARBA" id="ARBA00005658"/>
    </source>
</evidence>
<evidence type="ECO:0000256" key="7">
    <source>
        <dbReference type="ARBA" id="ARBA00023136"/>
    </source>
</evidence>
<dbReference type="GO" id="GO:0022857">
    <property type="term" value="F:transmembrane transporter activity"/>
    <property type="evidence" value="ECO:0007669"/>
    <property type="project" value="InterPro"/>
</dbReference>
<evidence type="ECO:0000313" key="9">
    <source>
        <dbReference type="EMBL" id="GGS29068.1"/>
    </source>
</evidence>
<organism evidence="9 10">
    <name type="scientific">Actinokineospora fastidiosa</name>
    <dbReference type="NCBI Taxonomy" id="1816"/>
    <lineage>
        <taxon>Bacteria</taxon>
        <taxon>Bacillati</taxon>
        <taxon>Actinomycetota</taxon>
        <taxon>Actinomycetes</taxon>
        <taxon>Pseudonocardiales</taxon>
        <taxon>Pseudonocardiaceae</taxon>
        <taxon>Actinokineospora</taxon>
    </lineage>
</organism>
<dbReference type="GO" id="GO:0005886">
    <property type="term" value="C:plasma membrane"/>
    <property type="evidence" value="ECO:0007669"/>
    <property type="project" value="UniProtKB-SubCell"/>
</dbReference>